<organism evidence="1 2">
    <name type="scientific">Caldimonas brevitalea</name>
    <dbReference type="NCBI Taxonomy" id="413882"/>
    <lineage>
        <taxon>Bacteria</taxon>
        <taxon>Pseudomonadati</taxon>
        <taxon>Pseudomonadota</taxon>
        <taxon>Betaproteobacteria</taxon>
        <taxon>Burkholderiales</taxon>
        <taxon>Sphaerotilaceae</taxon>
        <taxon>Caldimonas</taxon>
    </lineage>
</organism>
<dbReference type="EMBL" id="CP011371">
    <property type="protein sequence ID" value="AKJ28799.1"/>
    <property type="molecule type" value="Genomic_DNA"/>
</dbReference>
<gene>
    <name evidence="1" type="ORF">AAW51_2108</name>
</gene>
<sequence>MSRTDEEIKLPVRGDFSERSNLAAEADASIEKTLARSKA</sequence>
<dbReference type="AlphaFoldDB" id="A0A0G3BHB6"/>
<protein>
    <submittedName>
        <fullName evidence="1">Uncharacterized protein</fullName>
    </submittedName>
</protein>
<accession>A0A0G3BHB6</accession>
<dbReference type="STRING" id="413882.AAW51_2108"/>
<proteinExistence type="predicted"/>
<evidence type="ECO:0000313" key="1">
    <source>
        <dbReference type="EMBL" id="AKJ28799.1"/>
    </source>
</evidence>
<dbReference type="KEGG" id="pbh:AAW51_2108"/>
<keyword evidence="2" id="KW-1185">Reference proteome</keyword>
<name>A0A0G3BHB6_9BURK</name>
<reference evidence="1 2" key="1">
    <citation type="submission" date="2015-05" db="EMBL/GenBank/DDBJ databases">
        <authorList>
            <person name="Tang B."/>
            <person name="Yu Y."/>
        </authorList>
    </citation>
    <scope>NUCLEOTIDE SEQUENCE [LARGE SCALE GENOMIC DNA]</scope>
    <source>
        <strain evidence="1 2">DSM 7029</strain>
    </source>
</reference>
<dbReference type="Proteomes" id="UP000035352">
    <property type="component" value="Chromosome"/>
</dbReference>
<evidence type="ECO:0000313" key="2">
    <source>
        <dbReference type="Proteomes" id="UP000035352"/>
    </source>
</evidence>